<name>A0A310SJJ3_9HYME</name>
<protein>
    <submittedName>
        <fullName evidence="2">Uncharacterized protein</fullName>
    </submittedName>
</protein>
<evidence type="ECO:0000256" key="1">
    <source>
        <dbReference type="SAM" id="MobiDB-lite"/>
    </source>
</evidence>
<organism evidence="2 3">
    <name type="scientific">Eufriesea mexicana</name>
    <dbReference type="NCBI Taxonomy" id="516756"/>
    <lineage>
        <taxon>Eukaryota</taxon>
        <taxon>Metazoa</taxon>
        <taxon>Ecdysozoa</taxon>
        <taxon>Arthropoda</taxon>
        <taxon>Hexapoda</taxon>
        <taxon>Insecta</taxon>
        <taxon>Pterygota</taxon>
        <taxon>Neoptera</taxon>
        <taxon>Endopterygota</taxon>
        <taxon>Hymenoptera</taxon>
        <taxon>Apocrita</taxon>
        <taxon>Aculeata</taxon>
        <taxon>Apoidea</taxon>
        <taxon>Anthophila</taxon>
        <taxon>Apidae</taxon>
        <taxon>Eufriesea</taxon>
    </lineage>
</organism>
<proteinExistence type="predicted"/>
<sequence length="254" mass="28620">MTGGPGRNGAKSELSRVSGKFRADDKLQMTRAQCRGETVLPTGDEFLIALTLPWMQCQGITETPEDNDSEYKVLSTRHPGIREHRLSRQLRSQDLPRTISGSRDSLFSDLRVAESPPRTTPKSREHRDFLDLGVVGGKAVVQLQLHQCNSRRRCSQTPKWLDSSFLISPYELIVYKTPWDDSLIGFFPMWQGERRGRLQGLARDLRVDSGCFVSLFGYFERRVSHGEAASDWGGLGSIGKVLNLELSCTRKYVS</sequence>
<evidence type="ECO:0000313" key="2">
    <source>
        <dbReference type="EMBL" id="OAD53562.1"/>
    </source>
</evidence>
<keyword evidence="3" id="KW-1185">Reference proteome</keyword>
<dbReference type="Proteomes" id="UP000250275">
    <property type="component" value="Unassembled WGS sequence"/>
</dbReference>
<gene>
    <name evidence="2" type="ORF">WN48_09743</name>
</gene>
<feature type="region of interest" description="Disordered" evidence="1">
    <location>
        <begin position="1"/>
        <end position="22"/>
    </location>
</feature>
<dbReference type="EMBL" id="KQ766819">
    <property type="protein sequence ID" value="OAD53562.1"/>
    <property type="molecule type" value="Genomic_DNA"/>
</dbReference>
<evidence type="ECO:0000313" key="3">
    <source>
        <dbReference type="Proteomes" id="UP000250275"/>
    </source>
</evidence>
<reference evidence="2 3" key="1">
    <citation type="submission" date="2015-07" db="EMBL/GenBank/DDBJ databases">
        <title>The genome of Eufriesea mexicana.</title>
        <authorList>
            <person name="Pan H."/>
            <person name="Kapheim K."/>
        </authorList>
    </citation>
    <scope>NUCLEOTIDE SEQUENCE [LARGE SCALE GENOMIC DNA]</scope>
    <source>
        <strain evidence="2">0111107269</strain>
        <tissue evidence="2">Whole body</tissue>
    </source>
</reference>
<accession>A0A310SJJ3</accession>
<dbReference type="AlphaFoldDB" id="A0A310SJJ3"/>